<protein>
    <recommendedName>
        <fullName evidence="3">LysM domain-containing protein</fullName>
    </recommendedName>
</protein>
<feature type="compositionally biased region" description="Gly residues" evidence="2">
    <location>
        <begin position="630"/>
        <end position="639"/>
    </location>
</feature>
<feature type="region of interest" description="Disordered" evidence="2">
    <location>
        <begin position="712"/>
        <end position="782"/>
    </location>
</feature>
<name>A0AAE0BQ86_9CHLO</name>
<dbReference type="Pfam" id="PF01476">
    <property type="entry name" value="LysM"/>
    <property type="match status" value="1"/>
</dbReference>
<proteinExistence type="predicted"/>
<organism evidence="4 5">
    <name type="scientific">Cymbomonas tetramitiformis</name>
    <dbReference type="NCBI Taxonomy" id="36881"/>
    <lineage>
        <taxon>Eukaryota</taxon>
        <taxon>Viridiplantae</taxon>
        <taxon>Chlorophyta</taxon>
        <taxon>Pyramimonadophyceae</taxon>
        <taxon>Pyramimonadales</taxon>
        <taxon>Pyramimonadaceae</taxon>
        <taxon>Cymbomonas</taxon>
    </lineage>
</organism>
<feature type="region of interest" description="Disordered" evidence="2">
    <location>
        <begin position="604"/>
        <end position="697"/>
    </location>
</feature>
<accession>A0AAE0BQ86</accession>
<dbReference type="SUPFAM" id="SSF56601">
    <property type="entry name" value="beta-lactamase/transpeptidase-like"/>
    <property type="match status" value="1"/>
</dbReference>
<dbReference type="InterPro" id="IPR012338">
    <property type="entry name" value="Beta-lactam/transpept-like"/>
</dbReference>
<feature type="compositionally biased region" description="Gly residues" evidence="2">
    <location>
        <begin position="749"/>
        <end position="760"/>
    </location>
</feature>
<feature type="domain" description="LysM" evidence="3">
    <location>
        <begin position="454"/>
        <end position="498"/>
    </location>
</feature>
<dbReference type="CDD" id="cd00118">
    <property type="entry name" value="LysM"/>
    <property type="match status" value="1"/>
</dbReference>
<feature type="region of interest" description="Disordered" evidence="2">
    <location>
        <begin position="516"/>
        <end position="572"/>
    </location>
</feature>
<evidence type="ECO:0000256" key="2">
    <source>
        <dbReference type="SAM" id="MobiDB-lite"/>
    </source>
</evidence>
<keyword evidence="5" id="KW-1185">Reference proteome</keyword>
<dbReference type="InterPro" id="IPR036779">
    <property type="entry name" value="LysM_dom_sf"/>
</dbReference>
<dbReference type="Gene3D" id="3.10.350.10">
    <property type="entry name" value="LysM domain"/>
    <property type="match status" value="1"/>
</dbReference>
<dbReference type="PANTHER" id="PTHR43283">
    <property type="entry name" value="BETA-LACTAMASE-RELATED"/>
    <property type="match status" value="1"/>
</dbReference>
<dbReference type="Proteomes" id="UP001190700">
    <property type="component" value="Unassembled WGS sequence"/>
</dbReference>
<dbReference type="SUPFAM" id="SSF54106">
    <property type="entry name" value="LysM domain"/>
    <property type="match status" value="1"/>
</dbReference>
<feature type="compositionally biased region" description="Polar residues" evidence="2">
    <location>
        <begin position="666"/>
        <end position="690"/>
    </location>
</feature>
<dbReference type="InterPro" id="IPR018392">
    <property type="entry name" value="LysM"/>
</dbReference>
<feature type="compositionally biased region" description="Low complexity" evidence="2">
    <location>
        <begin position="609"/>
        <end position="629"/>
    </location>
</feature>
<evidence type="ECO:0000256" key="1">
    <source>
        <dbReference type="ARBA" id="ARBA00022801"/>
    </source>
</evidence>
<dbReference type="EMBL" id="LGRX02033544">
    <property type="protein sequence ID" value="KAK3240821.1"/>
    <property type="molecule type" value="Genomic_DNA"/>
</dbReference>
<dbReference type="InterPro" id="IPR050789">
    <property type="entry name" value="Diverse_Enzym_Activities"/>
</dbReference>
<dbReference type="Gene3D" id="3.40.710.10">
    <property type="entry name" value="DD-peptidase/beta-lactamase superfamily"/>
    <property type="match status" value="1"/>
</dbReference>
<reference evidence="4 5" key="1">
    <citation type="journal article" date="2015" name="Genome Biol. Evol.">
        <title>Comparative Genomics of a Bacterivorous Green Alga Reveals Evolutionary Causalities and Consequences of Phago-Mixotrophic Mode of Nutrition.</title>
        <authorList>
            <person name="Burns J.A."/>
            <person name="Paasch A."/>
            <person name="Narechania A."/>
            <person name="Kim E."/>
        </authorList>
    </citation>
    <scope>NUCLEOTIDE SEQUENCE [LARGE SCALE GENOMIC DNA]</scope>
    <source>
        <strain evidence="4 5">PLY_AMNH</strain>
    </source>
</reference>
<feature type="region of interest" description="Disordered" evidence="2">
    <location>
        <begin position="385"/>
        <end position="408"/>
    </location>
</feature>
<comment type="caution">
    <text evidence="4">The sequence shown here is derived from an EMBL/GenBank/DDBJ whole genome shotgun (WGS) entry which is preliminary data.</text>
</comment>
<evidence type="ECO:0000313" key="5">
    <source>
        <dbReference type="Proteomes" id="UP001190700"/>
    </source>
</evidence>
<keyword evidence="1" id="KW-0378">Hydrolase</keyword>
<dbReference type="GO" id="GO:0016787">
    <property type="term" value="F:hydrolase activity"/>
    <property type="evidence" value="ECO:0007669"/>
    <property type="project" value="UniProtKB-KW"/>
</dbReference>
<dbReference type="AlphaFoldDB" id="A0AAE0BQ86"/>
<evidence type="ECO:0000313" key="4">
    <source>
        <dbReference type="EMBL" id="KAK3240821.1"/>
    </source>
</evidence>
<dbReference type="PANTHER" id="PTHR43283:SF11">
    <property type="entry name" value="BETA-LACTAMASE-RELATED DOMAIN-CONTAINING PROTEIN"/>
    <property type="match status" value="1"/>
</dbReference>
<dbReference type="PROSITE" id="PS51782">
    <property type="entry name" value="LYSM"/>
    <property type="match status" value="1"/>
</dbReference>
<sequence length="891" mass="94121">MAPGGVRPHVRNTAEALAKLDNSVHTAIANRVFPGASVACGQTGSGRLHGFTKGYGTHTYESSVPTTSETVFDVASLTKVVATLPAVMVLYDAGKIDLEAPVCQYIPEFAQNGKEAVTVKHLLTHTSGLHVFYPFYFMGLTTQEAIFDFICSDSLRYPVGETHYSDLSMMIIGLLVERVTNRPLDRFVSHAVFRRIGMRSTGYRRKQFMEADVGIPPTEVDRTFRNRLLWGEVHDPNAFLLDGVAGHAGLFSCVNDLCKFCHTMLSGGVTPGGDRVFKASTVAKFTRPGSNGTRALGWDVRPPAGSKSYTSSGTRMSSKAYGHTGFTGTSMWLDPDHQLFTILLSNAVHPWAEAKTVDGIREVRAEVADALVDVVAAGASPFIRPLKSTDRGRSASAGKSHNPEDPLSPMLPLIPEAAGPCGLLSCSTVTCHVGDPAAAQGSPAWDPAAAPQLQHYVVQPGDRAVRLARERGMTMQDFEHLNPGVDPSAIRSGSRLWLLTTTRAPPAAILREETRVAEPQVDADPNHQGEVDGATSLPLNSEEEAPGSVHQAVAVDSPGGDRGGGPGEWSAPLQEAGELHETPNGECNDQTAELQSRQALAEALEDAQADNAAGSRAGSSIAGQAAAEAGEGGATGSGAEGASDEVWEPGVGSDAGSEVCAAGDVGTSSGRASETRSACSSGNPRDSNVGANGPGAETKRRVCACPVCSRKHGGSGGVGGLREAERRGLSSSGRGSEMRDPLRTSDSGAGSGARGGGTPGDAGQATCRQAARQHFRMSEGSAPDWACTEGRSVIGEGVYGMYESFDATGLAEGHIEEMDGEDWLKFIDIGAHAAQDAVQSWRQGNWLRARWIQEMPWESEKSLTKHDSKKQRSTVFPMAAFLFVLSWVIAS</sequence>
<dbReference type="Pfam" id="PF00144">
    <property type="entry name" value="Beta-lactamase"/>
    <property type="match status" value="1"/>
</dbReference>
<gene>
    <name evidence="4" type="ORF">CYMTET_49365</name>
</gene>
<dbReference type="InterPro" id="IPR001466">
    <property type="entry name" value="Beta-lactam-related"/>
</dbReference>
<evidence type="ECO:0000259" key="3">
    <source>
        <dbReference type="PROSITE" id="PS51782"/>
    </source>
</evidence>